<keyword evidence="5" id="KW-1185">Reference proteome</keyword>
<organism evidence="4 5">
    <name type="scientific">Actinoplanes auranticolor</name>
    <dbReference type="NCBI Taxonomy" id="47988"/>
    <lineage>
        <taxon>Bacteria</taxon>
        <taxon>Bacillati</taxon>
        <taxon>Actinomycetota</taxon>
        <taxon>Actinomycetes</taxon>
        <taxon>Micromonosporales</taxon>
        <taxon>Micromonosporaceae</taxon>
        <taxon>Actinoplanes</taxon>
    </lineage>
</organism>
<dbReference type="AlphaFoldDB" id="A0A919S8X6"/>
<dbReference type="Proteomes" id="UP000681340">
    <property type="component" value="Unassembled WGS sequence"/>
</dbReference>
<evidence type="ECO:0000259" key="3">
    <source>
        <dbReference type="PROSITE" id="PS51123"/>
    </source>
</evidence>
<reference evidence="4" key="1">
    <citation type="submission" date="2021-03" db="EMBL/GenBank/DDBJ databases">
        <title>Whole genome shotgun sequence of Actinoplanes auranticolor NBRC 12245.</title>
        <authorList>
            <person name="Komaki H."/>
            <person name="Tamura T."/>
        </authorList>
    </citation>
    <scope>NUCLEOTIDE SEQUENCE</scope>
    <source>
        <strain evidence="4">NBRC 12245</strain>
    </source>
</reference>
<gene>
    <name evidence="4" type="ORF">Aau02nite_25160</name>
</gene>
<accession>A0A919S8X6</accession>
<dbReference type="InterPro" id="IPR006665">
    <property type="entry name" value="OmpA-like"/>
</dbReference>
<proteinExistence type="predicted"/>
<dbReference type="PROSITE" id="PS51123">
    <property type="entry name" value="OMPA_2"/>
    <property type="match status" value="1"/>
</dbReference>
<dbReference type="PROSITE" id="PS51257">
    <property type="entry name" value="PROKAR_LIPOPROTEIN"/>
    <property type="match status" value="1"/>
</dbReference>
<keyword evidence="1" id="KW-0472">Membrane</keyword>
<dbReference type="RefSeq" id="WP_212988542.1">
    <property type="nucleotide sequence ID" value="NZ_BAABEA010000019.1"/>
</dbReference>
<dbReference type="GO" id="GO:0016020">
    <property type="term" value="C:membrane"/>
    <property type="evidence" value="ECO:0007669"/>
    <property type="project" value="UniProtKB-UniRule"/>
</dbReference>
<sequence>MRSFLAGRAITAAIAAAGLLVTAAACTRTPEPEPCPTIAQPGVAVAVGARANSPKPAIPTAVADYLTRIEDKKGITVVRVDGAPSISCGIRFHTEAVNETAKKQDKYDFGKRAVNELRKARAAQPEADTLGALTLAADSAGPGGLVVLADSGLQTKAPLDFRTEGILYLPPDKIVEQLRSDNLLPDTKGKRVVLSGIGYTADPQKQPHPGIQRRLVAIWTAIARAGGSTDVQVADQADTGAAVTDKPKVSTVKLPDPDPVSAACGSVIVLPDGGAVGFQPDQAVYREPARAKATLSTVADFLEQNSGAKVEATGTIAHHGPNVQDAGLALHRAEAVRDTLLELGASQGDITPRGGGWGPYPGTGDEVDQRNRRVVLKISC</sequence>
<evidence type="ECO:0000313" key="4">
    <source>
        <dbReference type="EMBL" id="GIM66930.1"/>
    </source>
</evidence>
<dbReference type="EMBL" id="BOQL01000021">
    <property type="protein sequence ID" value="GIM66930.1"/>
    <property type="molecule type" value="Genomic_DNA"/>
</dbReference>
<dbReference type="InterPro" id="IPR036737">
    <property type="entry name" value="OmpA-like_sf"/>
</dbReference>
<evidence type="ECO:0000256" key="1">
    <source>
        <dbReference type="PROSITE-ProRule" id="PRU00473"/>
    </source>
</evidence>
<feature type="chain" id="PRO_5038358117" description="OmpA-like domain-containing protein" evidence="2">
    <location>
        <begin position="24"/>
        <end position="380"/>
    </location>
</feature>
<comment type="caution">
    <text evidence="4">The sequence shown here is derived from an EMBL/GenBank/DDBJ whole genome shotgun (WGS) entry which is preliminary data.</text>
</comment>
<keyword evidence="2" id="KW-0732">Signal</keyword>
<feature type="signal peptide" evidence="2">
    <location>
        <begin position="1"/>
        <end position="23"/>
    </location>
</feature>
<evidence type="ECO:0000256" key="2">
    <source>
        <dbReference type="SAM" id="SignalP"/>
    </source>
</evidence>
<protein>
    <recommendedName>
        <fullName evidence="3">OmpA-like domain-containing protein</fullName>
    </recommendedName>
</protein>
<dbReference type="Pfam" id="PF00691">
    <property type="entry name" value="OmpA"/>
    <property type="match status" value="1"/>
</dbReference>
<evidence type="ECO:0000313" key="5">
    <source>
        <dbReference type="Proteomes" id="UP000681340"/>
    </source>
</evidence>
<dbReference type="SUPFAM" id="SSF103088">
    <property type="entry name" value="OmpA-like"/>
    <property type="match status" value="1"/>
</dbReference>
<feature type="domain" description="OmpA-like" evidence="3">
    <location>
        <begin position="265"/>
        <end position="380"/>
    </location>
</feature>
<name>A0A919S8X6_9ACTN</name>
<dbReference type="Gene3D" id="3.30.1330.60">
    <property type="entry name" value="OmpA-like domain"/>
    <property type="match status" value="1"/>
</dbReference>